<evidence type="ECO:0000313" key="2">
    <source>
        <dbReference type="Proteomes" id="UP000297452"/>
    </source>
</evidence>
<name>A0A4Z1HT33_9HELO</name>
<comment type="caution">
    <text evidence="1">The sequence shown here is derived from an EMBL/GenBank/DDBJ whole genome shotgun (WGS) entry which is preliminary data.</text>
</comment>
<sequence>MVMRIMPAIFAAYRMSEEKRIREVLGWTAFTYQRTCGKVRTTKLLMTTTMNASHQLITKRIFAASADAYKKQCAIEFFQAVKLGSTWIAMRACATRGYQSDTELSSWWGCGVHMYVVGSAEGWWVERGLWGRKCFREMGMMFETRERLEI</sequence>
<gene>
    <name evidence="1" type="ORF">BOTNAR_0499g00100</name>
</gene>
<dbReference type="Proteomes" id="UP000297452">
    <property type="component" value="Unassembled WGS sequence"/>
</dbReference>
<reference evidence="1 2" key="1">
    <citation type="submission" date="2017-12" db="EMBL/GenBank/DDBJ databases">
        <title>Comparative genomics of Botrytis spp.</title>
        <authorList>
            <person name="Valero-Jimenez C.A."/>
            <person name="Tapia P."/>
            <person name="Veloso J."/>
            <person name="Silva-Moreno E."/>
            <person name="Staats M."/>
            <person name="Valdes J.H."/>
            <person name="Van Kan J.A.L."/>
        </authorList>
    </citation>
    <scope>NUCLEOTIDE SEQUENCE [LARGE SCALE GENOMIC DNA]</scope>
    <source>
        <strain evidence="1 2">MUCL2120</strain>
    </source>
</reference>
<organism evidence="1 2">
    <name type="scientific">Botryotinia narcissicola</name>
    <dbReference type="NCBI Taxonomy" id="278944"/>
    <lineage>
        <taxon>Eukaryota</taxon>
        <taxon>Fungi</taxon>
        <taxon>Dikarya</taxon>
        <taxon>Ascomycota</taxon>
        <taxon>Pezizomycotina</taxon>
        <taxon>Leotiomycetes</taxon>
        <taxon>Helotiales</taxon>
        <taxon>Sclerotiniaceae</taxon>
        <taxon>Botryotinia</taxon>
    </lineage>
</organism>
<protein>
    <submittedName>
        <fullName evidence="1">Uncharacterized protein</fullName>
    </submittedName>
</protein>
<keyword evidence="2" id="KW-1185">Reference proteome</keyword>
<accession>A0A4Z1HT33</accession>
<dbReference type="AlphaFoldDB" id="A0A4Z1HT33"/>
<evidence type="ECO:0000313" key="1">
    <source>
        <dbReference type="EMBL" id="TGO47967.1"/>
    </source>
</evidence>
<dbReference type="EMBL" id="PQXJ01000499">
    <property type="protein sequence ID" value="TGO47967.1"/>
    <property type="molecule type" value="Genomic_DNA"/>
</dbReference>
<proteinExistence type="predicted"/>